<evidence type="ECO:0000256" key="2">
    <source>
        <dbReference type="SAM" id="Phobius"/>
    </source>
</evidence>
<name>A0AAE1ENC0_PETCI</name>
<gene>
    <name evidence="3" type="ORF">Pcinc_038129</name>
</gene>
<comment type="caution">
    <text evidence="3">The sequence shown here is derived from an EMBL/GenBank/DDBJ whole genome shotgun (WGS) entry which is preliminary data.</text>
</comment>
<evidence type="ECO:0000256" key="1">
    <source>
        <dbReference type="SAM" id="MobiDB-lite"/>
    </source>
</evidence>
<feature type="compositionally biased region" description="Basic and acidic residues" evidence="1">
    <location>
        <begin position="31"/>
        <end position="40"/>
    </location>
</feature>
<dbReference type="GO" id="GO:0005789">
    <property type="term" value="C:endoplasmic reticulum membrane"/>
    <property type="evidence" value="ECO:0007669"/>
    <property type="project" value="InterPro"/>
</dbReference>
<protein>
    <recommendedName>
        <fullName evidence="5">Triple QxxK/R motif-containing protein</fullName>
    </recommendedName>
</protein>
<feature type="region of interest" description="Disordered" evidence="1">
    <location>
        <begin position="1"/>
        <end position="44"/>
    </location>
</feature>
<dbReference type="AlphaFoldDB" id="A0AAE1ENC0"/>
<dbReference type="Pfam" id="PF15168">
    <property type="entry name" value="TRIQK"/>
    <property type="match status" value="1"/>
</dbReference>
<organism evidence="3 4">
    <name type="scientific">Petrolisthes cinctipes</name>
    <name type="common">Flat porcelain crab</name>
    <dbReference type="NCBI Taxonomy" id="88211"/>
    <lineage>
        <taxon>Eukaryota</taxon>
        <taxon>Metazoa</taxon>
        <taxon>Ecdysozoa</taxon>
        <taxon>Arthropoda</taxon>
        <taxon>Crustacea</taxon>
        <taxon>Multicrustacea</taxon>
        <taxon>Malacostraca</taxon>
        <taxon>Eumalacostraca</taxon>
        <taxon>Eucarida</taxon>
        <taxon>Decapoda</taxon>
        <taxon>Pleocyemata</taxon>
        <taxon>Anomura</taxon>
        <taxon>Galatheoidea</taxon>
        <taxon>Porcellanidae</taxon>
        <taxon>Petrolisthes</taxon>
    </lineage>
</organism>
<keyword evidence="2" id="KW-1133">Transmembrane helix</keyword>
<keyword evidence="2" id="KW-0812">Transmembrane</keyword>
<keyword evidence="2" id="KW-0472">Membrane</keyword>
<proteinExistence type="predicted"/>
<evidence type="ECO:0000313" key="3">
    <source>
        <dbReference type="EMBL" id="KAK3855476.1"/>
    </source>
</evidence>
<feature type="transmembrane region" description="Helical" evidence="2">
    <location>
        <begin position="54"/>
        <end position="76"/>
    </location>
</feature>
<dbReference type="Proteomes" id="UP001286313">
    <property type="component" value="Unassembled WGS sequence"/>
</dbReference>
<accession>A0AAE1ENC0</accession>
<keyword evidence="4" id="KW-1185">Reference proteome</keyword>
<dbReference type="EMBL" id="JAWQEG010006202">
    <property type="protein sequence ID" value="KAK3855476.1"/>
    <property type="molecule type" value="Genomic_DNA"/>
</dbReference>
<dbReference type="InterPro" id="IPR024842">
    <property type="entry name" value="TRIQK"/>
</dbReference>
<evidence type="ECO:0008006" key="5">
    <source>
        <dbReference type="Google" id="ProtNLM"/>
    </source>
</evidence>
<reference evidence="3" key="1">
    <citation type="submission" date="2023-10" db="EMBL/GenBank/DDBJ databases">
        <title>Genome assemblies of two species of porcelain crab, Petrolisthes cinctipes and Petrolisthes manimaculis (Anomura: Porcellanidae).</title>
        <authorList>
            <person name="Angst P."/>
        </authorList>
    </citation>
    <scope>NUCLEOTIDE SEQUENCE</scope>
    <source>
        <strain evidence="3">PB745_01</strain>
        <tissue evidence="3">Gill</tissue>
    </source>
</reference>
<feature type="compositionally biased region" description="Basic and acidic residues" evidence="1">
    <location>
        <begin position="1"/>
        <end position="17"/>
    </location>
</feature>
<sequence length="80" mass="8862">MGRKDSQTHSPPIDHYRKQIGKQNKKQVSSKVKELKKQTELKSSSSKIYKDVKVLVGGLAALVLFGYGVILLGLHLQSSI</sequence>
<evidence type="ECO:0000313" key="4">
    <source>
        <dbReference type="Proteomes" id="UP001286313"/>
    </source>
</evidence>